<sequence length="94" mass="10037">MTVSCLATTLPPRLHRELLSGYHDRLLLSSGPLTQRRLSAAEGPDGAVDEGLKLDLVRISSGAQEGVSPYTICGNDFFIPRIPPPANLVPAAWA</sequence>
<reference evidence="1 2" key="1">
    <citation type="submission" date="2016-03" db="EMBL/GenBank/DDBJ databases">
        <title>Whole genome sequencing of Grifola frondosa 9006-11.</title>
        <authorList>
            <person name="Min B."/>
            <person name="Park H."/>
            <person name="Kim J.-G."/>
            <person name="Cho H."/>
            <person name="Oh Y.-L."/>
            <person name="Kong W.-S."/>
            <person name="Choi I.-G."/>
        </authorList>
    </citation>
    <scope>NUCLEOTIDE SEQUENCE [LARGE SCALE GENOMIC DNA]</scope>
    <source>
        <strain evidence="1 2">9006-11</strain>
    </source>
</reference>
<organism evidence="1 2">
    <name type="scientific">Grifola frondosa</name>
    <name type="common">Maitake</name>
    <name type="synonym">Polyporus frondosus</name>
    <dbReference type="NCBI Taxonomy" id="5627"/>
    <lineage>
        <taxon>Eukaryota</taxon>
        <taxon>Fungi</taxon>
        <taxon>Dikarya</taxon>
        <taxon>Basidiomycota</taxon>
        <taxon>Agaricomycotina</taxon>
        <taxon>Agaricomycetes</taxon>
        <taxon>Polyporales</taxon>
        <taxon>Grifolaceae</taxon>
        <taxon>Grifola</taxon>
    </lineage>
</organism>
<accession>A0A1C7LZ17</accession>
<evidence type="ECO:0000313" key="1">
    <source>
        <dbReference type="EMBL" id="OBZ69965.1"/>
    </source>
</evidence>
<name>A0A1C7LZ17_GRIFR</name>
<gene>
    <name evidence="1" type="ORF">A0H81_10188</name>
</gene>
<dbReference type="Proteomes" id="UP000092993">
    <property type="component" value="Unassembled WGS sequence"/>
</dbReference>
<protein>
    <submittedName>
        <fullName evidence="1">Uncharacterized protein</fullName>
    </submittedName>
</protein>
<keyword evidence="2" id="KW-1185">Reference proteome</keyword>
<dbReference type="AlphaFoldDB" id="A0A1C7LZ17"/>
<dbReference type="EMBL" id="LUGG01000015">
    <property type="protein sequence ID" value="OBZ69965.1"/>
    <property type="molecule type" value="Genomic_DNA"/>
</dbReference>
<proteinExistence type="predicted"/>
<evidence type="ECO:0000313" key="2">
    <source>
        <dbReference type="Proteomes" id="UP000092993"/>
    </source>
</evidence>
<comment type="caution">
    <text evidence="1">The sequence shown here is derived from an EMBL/GenBank/DDBJ whole genome shotgun (WGS) entry which is preliminary data.</text>
</comment>